<dbReference type="Pfam" id="PF07549">
    <property type="entry name" value="Sec_GG"/>
    <property type="match status" value="1"/>
</dbReference>
<dbReference type="PRINTS" id="PR00702">
    <property type="entry name" value="ACRIFLAVINRP"/>
</dbReference>
<dbReference type="EMBL" id="NFJD01000002">
    <property type="protein sequence ID" value="OUO56958.1"/>
    <property type="molecule type" value="Genomic_DNA"/>
</dbReference>
<dbReference type="Gene3D" id="3.30.1360.200">
    <property type="match status" value="1"/>
</dbReference>
<feature type="transmembrane region" description="Helical" evidence="9">
    <location>
        <begin position="406"/>
        <end position="428"/>
    </location>
</feature>
<feature type="transmembrane region" description="Helical" evidence="9">
    <location>
        <begin position="339"/>
        <end position="357"/>
    </location>
</feature>
<dbReference type="Gene3D" id="3.30.70.3400">
    <property type="match status" value="1"/>
</dbReference>
<dbReference type="PANTHER" id="PTHR30081:SF1">
    <property type="entry name" value="PROTEIN TRANSLOCASE SUBUNIT SECD"/>
    <property type="match status" value="1"/>
</dbReference>
<keyword evidence="3 9" id="KW-1003">Cell membrane</keyword>
<evidence type="ECO:0000256" key="8">
    <source>
        <dbReference type="ARBA" id="ARBA00023136"/>
    </source>
</evidence>
<sequence>MSNKLAVKWGLIIAILLGSLYLIYPNYKWYSKPLAEREKLDTLGERPKRMLNLGLDLRGGSSLLLELDVSKLSAKEPLNEAMARAVEIIRNRIDQYGLAETQITRQGDKWIMVQLPGVSNPQRAEELIGKTAMLEFRIVKNDTSAAQKALEKVESTEKPFDDNGVLIPEIAKLVPEGYQIMRNKEGGYSVVTDTAPVTGADLENARVVMMGENGYPEVAFTFNAEGSRKFGQLTGSNIGKQLAIVLDNTVQSAPVVQSRITKDGRISGTFTPEEARSLSIVLKAGALPAPVKVIEKKTIGPTLGEDSIKSGLSASFYALVIILLFMLVYYKAAGFIADIALLLNFVFTVAIMSYFSATLTLPGIAGMILSLAMAIDANVLIIERMREEKLLGKPVYEIINLGYDKAWSAIFDSNITTIIVGACLLQFGTGPVKGFAVTLIIGLTVSLFTAVFITRAIYELILTSNTKEISL</sequence>
<dbReference type="NCBIfam" id="TIGR01129">
    <property type="entry name" value="secD"/>
    <property type="match status" value="1"/>
</dbReference>
<evidence type="ECO:0000313" key="13">
    <source>
        <dbReference type="EMBL" id="OUO56958.1"/>
    </source>
</evidence>
<dbReference type="NCBIfam" id="TIGR00916">
    <property type="entry name" value="2A0604s01"/>
    <property type="match status" value="1"/>
</dbReference>
<keyword evidence="2 9" id="KW-0813">Transport</keyword>
<dbReference type="AlphaFoldDB" id="A0A1Y4DJ32"/>
<evidence type="ECO:0000256" key="1">
    <source>
        <dbReference type="ARBA" id="ARBA00004651"/>
    </source>
</evidence>
<dbReference type="Pfam" id="PF02355">
    <property type="entry name" value="SecD_SecF_C"/>
    <property type="match status" value="1"/>
</dbReference>
<dbReference type="FunFam" id="1.20.1640.10:FF:000004">
    <property type="entry name" value="Protein translocase subunit SecD"/>
    <property type="match status" value="1"/>
</dbReference>
<evidence type="ECO:0000259" key="12">
    <source>
        <dbReference type="Pfam" id="PF22599"/>
    </source>
</evidence>
<evidence type="ECO:0000256" key="6">
    <source>
        <dbReference type="ARBA" id="ARBA00022989"/>
    </source>
</evidence>
<feature type="transmembrane region" description="Helical" evidence="9">
    <location>
        <begin position="314"/>
        <end position="332"/>
    </location>
</feature>
<evidence type="ECO:0000259" key="10">
    <source>
        <dbReference type="Pfam" id="PF02355"/>
    </source>
</evidence>
<dbReference type="Pfam" id="PF22599">
    <property type="entry name" value="SecDF_P1_head"/>
    <property type="match status" value="1"/>
</dbReference>
<dbReference type="GO" id="GO:0006605">
    <property type="term" value="P:protein targeting"/>
    <property type="evidence" value="ECO:0007669"/>
    <property type="project" value="UniProtKB-UniRule"/>
</dbReference>
<gene>
    <name evidence="9" type="primary">secD</name>
    <name evidence="13" type="ORF">B5F75_03685</name>
</gene>
<dbReference type="GO" id="GO:0043952">
    <property type="term" value="P:protein transport by the Sec complex"/>
    <property type="evidence" value="ECO:0007669"/>
    <property type="project" value="UniProtKB-UniRule"/>
</dbReference>
<keyword evidence="4 9" id="KW-0812">Transmembrane</keyword>
<comment type="subunit">
    <text evidence="9">Forms a complex with SecF. Part of the essential Sec protein translocation apparatus which comprises SecA, SecYEG and auxiliary proteins SecDF. Other proteins may also be involved.</text>
</comment>
<feature type="domain" description="Protein translocase subunit SecDF P1" evidence="11">
    <location>
        <begin position="82"/>
        <end position="140"/>
    </location>
</feature>
<dbReference type="InterPro" id="IPR055344">
    <property type="entry name" value="SecD_SecF_C_bact"/>
</dbReference>
<dbReference type="Pfam" id="PF21760">
    <property type="entry name" value="SecD_1st"/>
    <property type="match status" value="1"/>
</dbReference>
<keyword evidence="8 9" id="KW-0472">Membrane</keyword>
<dbReference type="InterPro" id="IPR048634">
    <property type="entry name" value="SecD_SecF_C"/>
</dbReference>
<evidence type="ECO:0000256" key="9">
    <source>
        <dbReference type="HAMAP-Rule" id="MF_01463"/>
    </source>
</evidence>
<keyword evidence="14" id="KW-1185">Reference proteome</keyword>
<dbReference type="Proteomes" id="UP000196368">
    <property type="component" value="Unassembled WGS sequence"/>
</dbReference>
<evidence type="ECO:0000256" key="4">
    <source>
        <dbReference type="ARBA" id="ARBA00022692"/>
    </source>
</evidence>
<feature type="domain" description="SecDF P1 head subdomain" evidence="12">
    <location>
        <begin position="184"/>
        <end position="289"/>
    </location>
</feature>
<dbReference type="GO" id="GO:0015450">
    <property type="term" value="F:protein-transporting ATPase activity"/>
    <property type="evidence" value="ECO:0007669"/>
    <property type="project" value="InterPro"/>
</dbReference>
<dbReference type="OrthoDB" id="9805019at2"/>
<dbReference type="HAMAP" id="MF_01463_B">
    <property type="entry name" value="SecD_B"/>
    <property type="match status" value="1"/>
</dbReference>
<comment type="caution">
    <text evidence="9">Lacks conserved residue(s) required for the propagation of feature annotation.</text>
</comment>
<feature type="transmembrane region" description="Helical" evidence="9">
    <location>
        <begin position="434"/>
        <end position="458"/>
    </location>
</feature>
<reference evidence="14" key="1">
    <citation type="submission" date="2017-04" db="EMBL/GenBank/DDBJ databases">
        <title>Function of individual gut microbiota members based on whole genome sequencing of pure cultures obtained from chicken caecum.</title>
        <authorList>
            <person name="Medvecky M."/>
            <person name="Cejkova D."/>
            <person name="Polansky O."/>
            <person name="Karasova D."/>
            <person name="Kubasova T."/>
            <person name="Cizek A."/>
            <person name="Rychlik I."/>
        </authorList>
    </citation>
    <scope>NUCLEOTIDE SEQUENCE [LARGE SCALE GENOMIC DNA]</scope>
    <source>
        <strain evidence="14">An273</strain>
    </source>
</reference>
<dbReference type="RefSeq" id="WP_087288062.1">
    <property type="nucleotide sequence ID" value="NZ_NFJD01000002.1"/>
</dbReference>
<proteinExistence type="inferred from homology"/>
<dbReference type="InterPro" id="IPR022813">
    <property type="entry name" value="SecD/SecF_arch_bac"/>
</dbReference>
<dbReference type="SUPFAM" id="SSF82866">
    <property type="entry name" value="Multidrug efflux transporter AcrB transmembrane domain"/>
    <property type="match status" value="1"/>
</dbReference>
<comment type="caution">
    <text evidence="13">The sequence shown here is derived from an EMBL/GenBank/DDBJ whole genome shotgun (WGS) entry which is preliminary data.</text>
</comment>
<evidence type="ECO:0000259" key="11">
    <source>
        <dbReference type="Pfam" id="PF21760"/>
    </source>
</evidence>
<dbReference type="InterPro" id="IPR022646">
    <property type="entry name" value="SecD/SecF_CS"/>
</dbReference>
<feature type="domain" description="Protein export membrane protein SecD/SecF C-terminal" evidence="10">
    <location>
        <begin position="291"/>
        <end position="459"/>
    </location>
</feature>
<comment type="function">
    <text evidence="9">Part of the Sec protein translocase complex. Interacts with the SecYEG preprotein conducting channel. SecDF uses the proton motive force (PMF) to complete protein translocation after the ATP-dependent function of SecA.</text>
</comment>
<evidence type="ECO:0000256" key="7">
    <source>
        <dbReference type="ARBA" id="ARBA00023010"/>
    </source>
</evidence>
<dbReference type="PANTHER" id="PTHR30081">
    <property type="entry name" value="PROTEIN-EXPORT MEMBRANE PROTEIN SEC"/>
    <property type="match status" value="1"/>
</dbReference>
<evidence type="ECO:0000256" key="5">
    <source>
        <dbReference type="ARBA" id="ARBA00022927"/>
    </source>
</evidence>
<keyword evidence="5 9" id="KW-0653">Protein transport</keyword>
<dbReference type="GO" id="GO:0005886">
    <property type="term" value="C:plasma membrane"/>
    <property type="evidence" value="ECO:0007669"/>
    <property type="project" value="UniProtKB-SubCell"/>
</dbReference>
<evidence type="ECO:0000313" key="14">
    <source>
        <dbReference type="Proteomes" id="UP000196368"/>
    </source>
</evidence>
<feature type="transmembrane region" description="Helical" evidence="9">
    <location>
        <begin position="7"/>
        <end position="24"/>
    </location>
</feature>
<dbReference type="InterPro" id="IPR005791">
    <property type="entry name" value="SecD"/>
</dbReference>
<keyword evidence="7 9" id="KW-0811">Translocation</keyword>
<dbReference type="InterPro" id="IPR054384">
    <property type="entry name" value="SecDF_P1_head"/>
</dbReference>
<accession>A0A1Y4DJ32</accession>
<dbReference type="InterPro" id="IPR001036">
    <property type="entry name" value="Acrflvin-R"/>
</dbReference>
<organism evidence="13 14">
    <name type="scientific">Candidatus Avelusimicrobium gallicola</name>
    <dbReference type="NCBI Taxonomy" id="2562704"/>
    <lineage>
        <taxon>Bacteria</taxon>
        <taxon>Pseudomonadati</taxon>
        <taxon>Elusimicrobiota</taxon>
        <taxon>Elusimicrobia</taxon>
        <taxon>Elusimicrobiales</taxon>
        <taxon>Elusimicrobiaceae</taxon>
        <taxon>Candidatus Avelusimicrobium</taxon>
    </lineage>
</organism>
<evidence type="ECO:0000256" key="2">
    <source>
        <dbReference type="ARBA" id="ARBA00022448"/>
    </source>
</evidence>
<dbReference type="Gene3D" id="1.20.1640.10">
    <property type="entry name" value="Multidrug efflux transporter AcrB transmembrane domain"/>
    <property type="match status" value="1"/>
</dbReference>
<dbReference type="GO" id="GO:0065002">
    <property type="term" value="P:intracellular protein transmembrane transport"/>
    <property type="evidence" value="ECO:0007669"/>
    <property type="project" value="UniProtKB-UniRule"/>
</dbReference>
<name>A0A1Y4DJ32_9BACT</name>
<comment type="similarity">
    <text evidence="9">Belongs to the SecD/SecF family. SecD subfamily.</text>
</comment>
<dbReference type="InterPro" id="IPR048631">
    <property type="entry name" value="SecD_1st"/>
</dbReference>
<comment type="subcellular location">
    <subcellularLocation>
        <location evidence="1 9">Cell membrane</location>
        <topology evidence="1 9">Multi-pass membrane protein</topology>
    </subcellularLocation>
</comment>
<evidence type="ECO:0000256" key="3">
    <source>
        <dbReference type="ARBA" id="ARBA00022475"/>
    </source>
</evidence>
<keyword evidence="6 9" id="KW-1133">Transmembrane helix</keyword>
<protein>
    <recommendedName>
        <fullName evidence="9">Protein translocase subunit SecD</fullName>
    </recommendedName>
</protein>